<dbReference type="PRINTS" id="PR00719">
    <property type="entry name" value="LMWPTPASE"/>
</dbReference>
<feature type="domain" description="Phosphotyrosine protein phosphatase I" evidence="6">
    <location>
        <begin position="5"/>
        <end position="154"/>
    </location>
</feature>
<dbReference type="SUPFAM" id="SSF52788">
    <property type="entry name" value="Phosphotyrosine protein phosphatases I"/>
    <property type="match status" value="1"/>
</dbReference>
<feature type="active site" description="Nucleophile" evidence="5">
    <location>
        <position position="11"/>
    </location>
</feature>
<evidence type="ECO:0000256" key="1">
    <source>
        <dbReference type="ARBA" id="ARBA00011063"/>
    </source>
</evidence>
<evidence type="ECO:0000313" key="7">
    <source>
        <dbReference type="EMBL" id="SMA49185.1"/>
    </source>
</evidence>
<evidence type="ECO:0000313" key="8">
    <source>
        <dbReference type="Proteomes" id="UP000196573"/>
    </source>
</evidence>
<keyword evidence="8" id="KW-1185">Reference proteome</keyword>
<dbReference type="GO" id="GO:0004725">
    <property type="term" value="F:protein tyrosine phosphatase activity"/>
    <property type="evidence" value="ECO:0007669"/>
    <property type="project" value="UniProtKB-EC"/>
</dbReference>
<dbReference type="InterPro" id="IPR050438">
    <property type="entry name" value="LMW_PTPase"/>
</dbReference>
<evidence type="ECO:0000256" key="3">
    <source>
        <dbReference type="ARBA" id="ARBA00022801"/>
    </source>
</evidence>
<evidence type="ECO:0000256" key="2">
    <source>
        <dbReference type="ARBA" id="ARBA00013064"/>
    </source>
</evidence>
<proteinExistence type="inferred from homology"/>
<dbReference type="PANTHER" id="PTHR11717">
    <property type="entry name" value="LOW MOLECULAR WEIGHT PROTEIN TYROSINE PHOSPHATASE"/>
    <property type="match status" value="1"/>
</dbReference>
<dbReference type="SMART" id="SM00226">
    <property type="entry name" value="LMWPc"/>
    <property type="match status" value="1"/>
</dbReference>
<evidence type="ECO:0000256" key="4">
    <source>
        <dbReference type="ARBA" id="ARBA00022912"/>
    </source>
</evidence>
<accession>A0A1X7AMJ8</accession>
<dbReference type="EMBL" id="FWPT01000007">
    <property type="protein sequence ID" value="SMA49185.1"/>
    <property type="molecule type" value="Genomic_DNA"/>
</dbReference>
<keyword evidence="4" id="KW-0904">Protein phosphatase</keyword>
<feature type="active site" evidence="5">
    <location>
        <position position="17"/>
    </location>
</feature>
<evidence type="ECO:0000256" key="5">
    <source>
        <dbReference type="PIRSR" id="PIRSR617867-1"/>
    </source>
</evidence>
<gene>
    <name evidence="7" type="primary">yfkJ</name>
    <name evidence="7" type="ORF">EHSB41UT_03103</name>
</gene>
<organism evidence="7 8">
    <name type="scientific">Parendozoicomonas haliclonae</name>
    <dbReference type="NCBI Taxonomy" id="1960125"/>
    <lineage>
        <taxon>Bacteria</taxon>
        <taxon>Pseudomonadati</taxon>
        <taxon>Pseudomonadota</taxon>
        <taxon>Gammaproteobacteria</taxon>
        <taxon>Oceanospirillales</taxon>
        <taxon>Endozoicomonadaceae</taxon>
        <taxon>Parendozoicomonas</taxon>
    </lineage>
</organism>
<evidence type="ECO:0000259" key="6">
    <source>
        <dbReference type="SMART" id="SM00226"/>
    </source>
</evidence>
<dbReference type="Gene3D" id="3.40.50.2300">
    <property type="match status" value="1"/>
</dbReference>
<dbReference type="AlphaFoldDB" id="A0A1X7AMJ8"/>
<dbReference type="FunFam" id="3.40.50.2300:FF:000113">
    <property type="entry name" value="Low molecular weight protein-tyrosine-phosphatase"/>
    <property type="match status" value="1"/>
</dbReference>
<sequence>MKPVENILLVCLGNICRSPTAEGILQKKIDEAGLADRISLDSVGTGPWHVGKSPDSRAQSAAAGRGYDLSRLRGRQVSSADFARFDLILAMDHSNLQDLQIACPAEYRHKLHLLLPFSEVAVMDEVPDPYYGGDLGFQQVIDLIEEAADNLVARISSGAL</sequence>
<dbReference type="CDD" id="cd16343">
    <property type="entry name" value="LMWPTP"/>
    <property type="match status" value="1"/>
</dbReference>
<comment type="similarity">
    <text evidence="1">Belongs to the low molecular weight phosphotyrosine protein phosphatase family.</text>
</comment>
<dbReference type="InterPro" id="IPR036196">
    <property type="entry name" value="Ptyr_pPase_sf"/>
</dbReference>
<name>A0A1X7AMJ8_9GAMM</name>
<keyword evidence="3 7" id="KW-0378">Hydrolase</keyword>
<dbReference type="InterPro" id="IPR023485">
    <property type="entry name" value="Ptyr_pPase"/>
</dbReference>
<reference evidence="7 8" key="1">
    <citation type="submission" date="2017-03" db="EMBL/GenBank/DDBJ databases">
        <authorList>
            <person name="Afonso C.L."/>
            <person name="Miller P.J."/>
            <person name="Scott M.A."/>
            <person name="Spackman E."/>
            <person name="Goraichik I."/>
            <person name="Dimitrov K.M."/>
            <person name="Suarez D.L."/>
            <person name="Swayne D.E."/>
        </authorList>
    </citation>
    <scope>NUCLEOTIDE SEQUENCE [LARGE SCALE GENOMIC DNA]</scope>
    <source>
        <strain evidence="7">SB41UT1</strain>
    </source>
</reference>
<dbReference type="RefSeq" id="WP_207626665.1">
    <property type="nucleotide sequence ID" value="NZ_CBCSCN010000007.1"/>
</dbReference>
<dbReference type="EC" id="3.1.3.48" evidence="2"/>
<dbReference type="PANTHER" id="PTHR11717:SF7">
    <property type="entry name" value="LOW MOLECULAR WEIGHT PHOSPHOTYROSINE PROTEIN PHOSPHATASE"/>
    <property type="match status" value="1"/>
</dbReference>
<feature type="active site" description="Proton donor" evidence="5">
    <location>
        <position position="128"/>
    </location>
</feature>
<dbReference type="Proteomes" id="UP000196573">
    <property type="component" value="Unassembled WGS sequence"/>
</dbReference>
<dbReference type="Pfam" id="PF01451">
    <property type="entry name" value="LMWPc"/>
    <property type="match status" value="1"/>
</dbReference>
<protein>
    <recommendedName>
        <fullName evidence="2">protein-tyrosine-phosphatase</fullName>
        <ecNumber evidence="2">3.1.3.48</ecNumber>
    </recommendedName>
</protein>
<dbReference type="InterPro" id="IPR017867">
    <property type="entry name" value="Tyr_phospatase_low_mol_wt"/>
</dbReference>